<dbReference type="AlphaFoldDB" id="A0A8X6NPB6"/>
<reference evidence="1" key="1">
    <citation type="submission" date="2020-08" db="EMBL/GenBank/DDBJ databases">
        <title>Multicomponent nature underlies the extraordinary mechanical properties of spider dragline silk.</title>
        <authorList>
            <person name="Kono N."/>
            <person name="Nakamura H."/>
            <person name="Mori M."/>
            <person name="Yoshida Y."/>
            <person name="Ohtoshi R."/>
            <person name="Malay A.D."/>
            <person name="Moran D.A.P."/>
            <person name="Tomita M."/>
            <person name="Numata K."/>
            <person name="Arakawa K."/>
        </authorList>
    </citation>
    <scope>NUCLEOTIDE SEQUENCE</scope>
</reference>
<evidence type="ECO:0000313" key="1">
    <source>
        <dbReference type="EMBL" id="GFT26875.1"/>
    </source>
</evidence>
<dbReference type="OrthoDB" id="8042916at2759"/>
<organism evidence="1 2">
    <name type="scientific">Nephila pilipes</name>
    <name type="common">Giant wood spider</name>
    <name type="synonym">Nephila maculata</name>
    <dbReference type="NCBI Taxonomy" id="299642"/>
    <lineage>
        <taxon>Eukaryota</taxon>
        <taxon>Metazoa</taxon>
        <taxon>Ecdysozoa</taxon>
        <taxon>Arthropoda</taxon>
        <taxon>Chelicerata</taxon>
        <taxon>Arachnida</taxon>
        <taxon>Araneae</taxon>
        <taxon>Araneomorphae</taxon>
        <taxon>Entelegynae</taxon>
        <taxon>Araneoidea</taxon>
        <taxon>Nephilidae</taxon>
        <taxon>Nephila</taxon>
    </lineage>
</organism>
<evidence type="ECO:0000313" key="2">
    <source>
        <dbReference type="Proteomes" id="UP000887013"/>
    </source>
</evidence>
<dbReference type="EMBL" id="BMAW01060595">
    <property type="protein sequence ID" value="GFT26875.1"/>
    <property type="molecule type" value="Genomic_DNA"/>
</dbReference>
<name>A0A8X6NPB6_NEPPI</name>
<protein>
    <submittedName>
        <fullName evidence="1">Uncharacterized protein</fullName>
    </submittedName>
</protein>
<keyword evidence="2" id="KW-1185">Reference proteome</keyword>
<proteinExistence type="predicted"/>
<accession>A0A8X6NPB6</accession>
<comment type="caution">
    <text evidence="1">The sequence shown here is derived from an EMBL/GenBank/DDBJ whole genome shotgun (WGS) entry which is preliminary data.</text>
</comment>
<sequence>MSCWVRLPENKNNNNILGYLLKDENSVQDTLKLISKLRSLGIKDDSSYLKNDQAMNIFKETIQFNNDRYVVVLPLHKHWNELSDNHSVAKQRFQNLWRRLQRENTVSSVSGNDSRLFESWDYRESRNYCGKYIQTGILFTPLSNKNRGSSHNFSSYCIYCCITSN</sequence>
<gene>
    <name evidence="1" type="primary">AVEN_165469_1</name>
    <name evidence="1" type="ORF">NPIL_590401</name>
</gene>
<dbReference type="Proteomes" id="UP000887013">
    <property type="component" value="Unassembled WGS sequence"/>
</dbReference>